<dbReference type="GO" id="GO:0005886">
    <property type="term" value="C:plasma membrane"/>
    <property type="evidence" value="ECO:0007669"/>
    <property type="project" value="TreeGrafter"/>
</dbReference>
<evidence type="ECO:0000256" key="2">
    <source>
        <dbReference type="ARBA" id="ARBA00023136"/>
    </source>
</evidence>
<dbReference type="InterPro" id="IPR007110">
    <property type="entry name" value="Ig-like_dom"/>
</dbReference>
<evidence type="ECO:0000313" key="7">
    <source>
        <dbReference type="EMBL" id="CAF1673035.1"/>
    </source>
</evidence>
<dbReference type="Pfam" id="PF13927">
    <property type="entry name" value="Ig_3"/>
    <property type="match status" value="1"/>
</dbReference>
<reference evidence="7" key="1">
    <citation type="submission" date="2021-02" db="EMBL/GenBank/DDBJ databases">
        <authorList>
            <person name="Nowell W R."/>
        </authorList>
    </citation>
    <scope>NUCLEOTIDE SEQUENCE</scope>
</reference>
<sequence length="109" mass="12554">MNISLEISMIIDNATSSPIIVTEHDNVTMKCQARGRPTPYIAWFRRHRDGKDRQNEIRLDNQILANDTDGIYHLINVSRHQNGHYECRASNGVNDHVVSKDIELRVLCK</sequence>
<dbReference type="SMART" id="SM00408">
    <property type="entry name" value="IGc2"/>
    <property type="match status" value="1"/>
</dbReference>
<dbReference type="PANTHER" id="PTHR11640">
    <property type="entry name" value="NEPHRIN"/>
    <property type="match status" value="1"/>
</dbReference>
<evidence type="ECO:0000256" key="1">
    <source>
        <dbReference type="ARBA" id="ARBA00004479"/>
    </source>
</evidence>
<dbReference type="InterPro" id="IPR036179">
    <property type="entry name" value="Ig-like_dom_sf"/>
</dbReference>
<comment type="caution">
    <text evidence="7">The sequence shown here is derived from an EMBL/GenBank/DDBJ whole genome shotgun (WGS) entry which is preliminary data.</text>
</comment>
<evidence type="ECO:0000256" key="4">
    <source>
        <dbReference type="ARBA" id="ARBA00023180"/>
    </source>
</evidence>
<dbReference type="GO" id="GO:0050839">
    <property type="term" value="F:cell adhesion molecule binding"/>
    <property type="evidence" value="ECO:0007669"/>
    <property type="project" value="TreeGrafter"/>
</dbReference>
<evidence type="ECO:0000256" key="3">
    <source>
        <dbReference type="ARBA" id="ARBA00023157"/>
    </source>
</evidence>
<dbReference type="GO" id="GO:0098609">
    <property type="term" value="P:cell-cell adhesion"/>
    <property type="evidence" value="ECO:0007669"/>
    <property type="project" value="TreeGrafter"/>
</dbReference>
<dbReference type="PANTHER" id="PTHR11640:SF164">
    <property type="entry name" value="MAM DOMAIN-CONTAINING GLYCOSYLPHOSPHATIDYLINOSITOL ANCHOR PROTEIN 1"/>
    <property type="match status" value="1"/>
</dbReference>
<dbReference type="SMART" id="SM00409">
    <property type="entry name" value="IG"/>
    <property type="match status" value="1"/>
</dbReference>
<dbReference type="InterPro" id="IPR003599">
    <property type="entry name" value="Ig_sub"/>
</dbReference>
<dbReference type="Proteomes" id="UP000663828">
    <property type="component" value="Unassembled WGS sequence"/>
</dbReference>
<keyword evidence="5" id="KW-0393">Immunoglobulin domain</keyword>
<keyword evidence="4" id="KW-0325">Glycoprotein</keyword>
<evidence type="ECO:0000313" key="8">
    <source>
        <dbReference type="Proteomes" id="UP000663828"/>
    </source>
</evidence>
<dbReference type="GO" id="GO:0005911">
    <property type="term" value="C:cell-cell junction"/>
    <property type="evidence" value="ECO:0007669"/>
    <property type="project" value="TreeGrafter"/>
</dbReference>
<dbReference type="AlphaFoldDB" id="A0A816GBJ1"/>
<organism evidence="7 8">
    <name type="scientific">Adineta ricciae</name>
    <name type="common">Rotifer</name>
    <dbReference type="NCBI Taxonomy" id="249248"/>
    <lineage>
        <taxon>Eukaryota</taxon>
        <taxon>Metazoa</taxon>
        <taxon>Spiralia</taxon>
        <taxon>Gnathifera</taxon>
        <taxon>Rotifera</taxon>
        <taxon>Eurotatoria</taxon>
        <taxon>Bdelloidea</taxon>
        <taxon>Adinetida</taxon>
        <taxon>Adinetidae</taxon>
        <taxon>Adineta</taxon>
    </lineage>
</organism>
<keyword evidence="3" id="KW-1015">Disulfide bond</keyword>
<keyword evidence="8" id="KW-1185">Reference proteome</keyword>
<accession>A0A816GBJ1</accession>
<dbReference type="SUPFAM" id="SSF48726">
    <property type="entry name" value="Immunoglobulin"/>
    <property type="match status" value="1"/>
</dbReference>
<dbReference type="EMBL" id="CAJNOR010013386">
    <property type="protein sequence ID" value="CAF1673035.1"/>
    <property type="molecule type" value="Genomic_DNA"/>
</dbReference>
<dbReference type="InterPro" id="IPR003598">
    <property type="entry name" value="Ig_sub2"/>
</dbReference>
<feature type="domain" description="Ig-like" evidence="6">
    <location>
        <begin position="5"/>
        <end position="103"/>
    </location>
</feature>
<keyword evidence="2" id="KW-0472">Membrane</keyword>
<dbReference type="InterPro" id="IPR013783">
    <property type="entry name" value="Ig-like_fold"/>
</dbReference>
<evidence type="ECO:0000256" key="5">
    <source>
        <dbReference type="ARBA" id="ARBA00023319"/>
    </source>
</evidence>
<proteinExistence type="predicted"/>
<comment type="subcellular location">
    <subcellularLocation>
        <location evidence="1">Membrane</location>
        <topology evidence="1">Single-pass type I membrane protein</topology>
    </subcellularLocation>
</comment>
<dbReference type="PROSITE" id="PS50835">
    <property type="entry name" value="IG_LIKE"/>
    <property type="match status" value="1"/>
</dbReference>
<evidence type="ECO:0000259" key="6">
    <source>
        <dbReference type="PROSITE" id="PS50835"/>
    </source>
</evidence>
<protein>
    <recommendedName>
        <fullName evidence="6">Ig-like domain-containing protein</fullName>
    </recommendedName>
</protein>
<dbReference type="InterPro" id="IPR051275">
    <property type="entry name" value="Cell_adhesion_signaling"/>
</dbReference>
<gene>
    <name evidence="7" type="ORF">XAT740_LOCUS59056</name>
</gene>
<name>A0A816GBJ1_ADIRI</name>
<dbReference type="Gene3D" id="2.60.40.10">
    <property type="entry name" value="Immunoglobulins"/>
    <property type="match status" value="1"/>
</dbReference>